<evidence type="ECO:0000313" key="2">
    <source>
        <dbReference type="Proteomes" id="UP001374803"/>
    </source>
</evidence>
<organism evidence="1 2">
    <name type="scientific">Pendulispora rubella</name>
    <dbReference type="NCBI Taxonomy" id="2741070"/>
    <lineage>
        <taxon>Bacteria</taxon>
        <taxon>Pseudomonadati</taxon>
        <taxon>Myxococcota</taxon>
        <taxon>Myxococcia</taxon>
        <taxon>Myxococcales</taxon>
        <taxon>Sorangiineae</taxon>
        <taxon>Pendulisporaceae</taxon>
        <taxon>Pendulispora</taxon>
    </lineage>
</organism>
<keyword evidence="2" id="KW-1185">Reference proteome</keyword>
<evidence type="ECO:0000313" key="1">
    <source>
        <dbReference type="EMBL" id="WXB05314.1"/>
    </source>
</evidence>
<protein>
    <submittedName>
        <fullName evidence="1">Uncharacterized protein</fullName>
    </submittedName>
</protein>
<name>A0ABZ2L314_9BACT</name>
<dbReference type="EMBL" id="CP089983">
    <property type="protein sequence ID" value="WXB05314.1"/>
    <property type="molecule type" value="Genomic_DNA"/>
</dbReference>
<dbReference type="Proteomes" id="UP001374803">
    <property type="component" value="Chromosome"/>
</dbReference>
<proteinExistence type="predicted"/>
<reference evidence="1" key="1">
    <citation type="submission" date="2021-12" db="EMBL/GenBank/DDBJ databases">
        <title>Discovery of the Pendulisporaceae a myxobacterial family with distinct sporulation behavior and unique specialized metabolism.</title>
        <authorList>
            <person name="Garcia R."/>
            <person name="Popoff A."/>
            <person name="Bader C.D."/>
            <person name="Loehr J."/>
            <person name="Walesch S."/>
            <person name="Walt C."/>
            <person name="Boldt J."/>
            <person name="Bunk B."/>
            <person name="Haeckl F.J.F.P.J."/>
            <person name="Gunesch A.P."/>
            <person name="Birkelbach J."/>
            <person name="Nuebel U."/>
            <person name="Pietschmann T."/>
            <person name="Bach T."/>
            <person name="Mueller R."/>
        </authorList>
    </citation>
    <scope>NUCLEOTIDE SEQUENCE</scope>
    <source>
        <strain evidence="1">MSr11367</strain>
    </source>
</reference>
<dbReference type="RefSeq" id="WP_394834958.1">
    <property type="nucleotide sequence ID" value="NZ_CP089929.1"/>
</dbReference>
<gene>
    <name evidence="1" type="ORF">LVJ94_51510</name>
</gene>
<sequence length="225" mass="24274">MALAQGACSESESSTCNGPSDECFLCRYVETEKEHRVAGKVTFTASNGAGRTGEFNSNRTIDPEMKFEQSGPLSTGWGYHPTQGSKSLEISFRAQDPSFTGMDGTVIFFPELPGEGTFPLTSVTYCYCPNERPYPTSGGCSAVDPGYRGTVSPHDPLAKCDSLDGALEVRRLKIKCDETFTPSECGGDLEMTMTITPVAGKPLSGTLEVTEHSTLSELYCKKDKE</sequence>
<accession>A0ABZ2L314</accession>